<gene>
    <name evidence="2" type="primary">LOC113494713</name>
</gene>
<reference evidence="2" key="1">
    <citation type="submission" date="2025-08" db="UniProtKB">
        <authorList>
            <consortium name="RefSeq"/>
        </authorList>
    </citation>
    <scope>IDENTIFICATION</scope>
</reference>
<accession>A0A7E5VKW3</accession>
<dbReference type="GeneID" id="113494713"/>
<dbReference type="Proteomes" id="UP000322000">
    <property type="component" value="Chromosome 6"/>
</dbReference>
<sequence length="246" mass="27918">MATGGDVPNTLPKHMTYSQSKVPFFGALIDYLDTSAQYLRRKTFAQAEKLHAKASRATLSASFLAAVCLMLGFACNVKFEVVTLDDEPLPNDLHFMLMSKDDKLYIDDIDVTRVMWCVEASDSLVILISSLLIWNSSNVRSPLSEYLFLPWLGATLRGLFLRQAPTAGALLYTMAVVNGNINPLFLTAFSFLFLLEARLWLEIGRLVRSRWERREHAIASRDSEYEVETLWSNDDVQSVEVRNYVY</sequence>
<dbReference type="OrthoDB" id="6921082at2759"/>
<evidence type="ECO:0000313" key="1">
    <source>
        <dbReference type="Proteomes" id="UP000322000"/>
    </source>
</evidence>
<protein>
    <submittedName>
        <fullName evidence="2">Uncharacterized protein LOC113494713</fullName>
    </submittedName>
</protein>
<proteinExistence type="predicted"/>
<dbReference type="AlphaFoldDB" id="A0A7E5VKW3"/>
<evidence type="ECO:0000313" key="2">
    <source>
        <dbReference type="RefSeq" id="XP_026728945.1"/>
    </source>
</evidence>
<keyword evidence="1" id="KW-1185">Reference proteome</keyword>
<dbReference type="KEGG" id="tnl:113494713"/>
<dbReference type="RefSeq" id="XP_026728945.1">
    <property type="nucleotide sequence ID" value="XM_026873144.1"/>
</dbReference>
<organism evidence="1 2">
    <name type="scientific">Trichoplusia ni</name>
    <name type="common">Cabbage looper</name>
    <dbReference type="NCBI Taxonomy" id="7111"/>
    <lineage>
        <taxon>Eukaryota</taxon>
        <taxon>Metazoa</taxon>
        <taxon>Ecdysozoa</taxon>
        <taxon>Arthropoda</taxon>
        <taxon>Hexapoda</taxon>
        <taxon>Insecta</taxon>
        <taxon>Pterygota</taxon>
        <taxon>Neoptera</taxon>
        <taxon>Endopterygota</taxon>
        <taxon>Lepidoptera</taxon>
        <taxon>Glossata</taxon>
        <taxon>Ditrysia</taxon>
        <taxon>Noctuoidea</taxon>
        <taxon>Noctuidae</taxon>
        <taxon>Plusiinae</taxon>
        <taxon>Trichoplusia</taxon>
    </lineage>
</organism>
<name>A0A7E5VKW3_TRINI</name>
<dbReference type="InParanoid" id="A0A7E5VKW3"/>